<name>A0A4S3KQJ8_9GAMM</name>
<protein>
    <recommendedName>
        <fullName evidence="3">Type IV pilus biogenesis protein PilP</fullName>
    </recommendedName>
</protein>
<reference evidence="1 2" key="1">
    <citation type="submission" date="2017-02" db="EMBL/GenBank/DDBJ databases">
        <title>Whole genome sequencing of Metallibacterium scheffleri DSM 24874 (T).</title>
        <authorList>
            <person name="Kumar S."/>
            <person name="Patil P."/>
            <person name="Patil P.B."/>
        </authorList>
    </citation>
    <scope>NUCLEOTIDE SEQUENCE [LARGE SCALE GENOMIC DNA]</scope>
    <source>
        <strain evidence="1 2">DSM 24874</strain>
    </source>
</reference>
<proteinExistence type="predicted"/>
<organism evidence="1 2">
    <name type="scientific">Metallibacterium scheffleri</name>
    <dbReference type="NCBI Taxonomy" id="993689"/>
    <lineage>
        <taxon>Bacteria</taxon>
        <taxon>Pseudomonadati</taxon>
        <taxon>Pseudomonadota</taxon>
        <taxon>Gammaproteobacteria</taxon>
        <taxon>Lysobacterales</taxon>
        <taxon>Rhodanobacteraceae</taxon>
        <taxon>Metallibacterium</taxon>
    </lineage>
</organism>
<dbReference type="InterPro" id="IPR022753">
    <property type="entry name" value="T4SS_pilus_biogen_PilP"/>
</dbReference>
<evidence type="ECO:0000313" key="1">
    <source>
        <dbReference type="EMBL" id="THD11325.1"/>
    </source>
</evidence>
<dbReference type="Proteomes" id="UP000307749">
    <property type="component" value="Unassembled WGS sequence"/>
</dbReference>
<sequence length="191" mass="19677">MIAHSIDAQINPGAQAAAPHAVAMMSDAAAHGAVDRAGNDNADVAVVDPSFFENESMLQRQLRILKLKEQISTIQAKLDKINGGAPAVAAKGPTVTVAAAPPTPGGADATTKTVSSVSLPTLPALPQPPEFTLKSVLGVGSQYTAVISAHGMSQAVHVGDHLGHAWTVTSIWPRHVVLTRGHDTKIVRLGG</sequence>
<dbReference type="AlphaFoldDB" id="A0A4S3KQJ8"/>
<keyword evidence="2" id="KW-1185">Reference proteome</keyword>
<evidence type="ECO:0000313" key="2">
    <source>
        <dbReference type="Proteomes" id="UP000307749"/>
    </source>
</evidence>
<dbReference type="STRING" id="993689.GCA_002077135_00227"/>
<dbReference type="NCBIfam" id="TIGR03021">
    <property type="entry name" value="pilP_fam"/>
    <property type="match status" value="1"/>
</dbReference>
<accession>A0A4S3KQJ8</accession>
<comment type="caution">
    <text evidence="1">The sequence shown here is derived from an EMBL/GenBank/DDBJ whole genome shotgun (WGS) entry which is preliminary data.</text>
</comment>
<evidence type="ECO:0008006" key="3">
    <source>
        <dbReference type="Google" id="ProtNLM"/>
    </source>
</evidence>
<gene>
    <name evidence="1" type="ORF">B1806_04180</name>
</gene>
<dbReference type="EMBL" id="MWQO01000014">
    <property type="protein sequence ID" value="THD11325.1"/>
    <property type="molecule type" value="Genomic_DNA"/>
</dbReference>